<comment type="caution">
    <text evidence="2">The sequence shown here is derived from an EMBL/GenBank/DDBJ whole genome shotgun (WGS) entry which is preliminary data.</text>
</comment>
<feature type="domain" description="DUF58" evidence="1">
    <location>
        <begin position="53"/>
        <end position="247"/>
    </location>
</feature>
<dbReference type="RefSeq" id="WP_055188600.1">
    <property type="nucleotide sequence ID" value="NZ_FPBS01000001.1"/>
</dbReference>
<protein>
    <recommendedName>
        <fullName evidence="1">DUF58 domain-containing protein</fullName>
    </recommendedName>
</protein>
<dbReference type="OrthoDB" id="9794556at2"/>
<accession>A0A0P7IZW0</accession>
<keyword evidence="3" id="KW-1185">Reference proteome</keyword>
<evidence type="ECO:0000313" key="3">
    <source>
        <dbReference type="Proteomes" id="UP000050471"/>
    </source>
</evidence>
<dbReference type="Proteomes" id="UP000050471">
    <property type="component" value="Unassembled WGS sequence"/>
</dbReference>
<sequence>MTAAGTSGQLRAAAQLTEGLPSLLLAARHLADTVQLGDHGRRRAGQGDAFWQFRTAQPGDPAHRVDWRRSARSDQAFIRDREWQAAQTVMIWVDPAASMGFSSERNLPSKGARAQLISLAAALLFLRAGERVGFVGDARPPMLGEGRLPSRLDGLTMAPAMPDHFPRRARALILTDGLADPETYFGALEQAAQARVKGAFLQVLDPAEEHFPYTGRTLFMDMLDSPRFETQEAADLRDAYQARLKARKTLLSEACAQAGWVYHAHVTHDAPAAVLMWLYRALEGGA</sequence>
<dbReference type="EMBL" id="LKBA01000004">
    <property type="protein sequence ID" value="KPN64396.1"/>
    <property type="molecule type" value="Genomic_DNA"/>
</dbReference>
<dbReference type="PANTHER" id="PTHR33608">
    <property type="entry name" value="BLL2464 PROTEIN"/>
    <property type="match status" value="1"/>
</dbReference>
<evidence type="ECO:0000259" key="1">
    <source>
        <dbReference type="Pfam" id="PF01882"/>
    </source>
</evidence>
<organism evidence="2 3">
    <name type="scientific">Aliiroseovarius crassostreae</name>
    <dbReference type="NCBI Taxonomy" id="154981"/>
    <lineage>
        <taxon>Bacteria</taxon>
        <taxon>Pseudomonadati</taxon>
        <taxon>Pseudomonadota</taxon>
        <taxon>Alphaproteobacteria</taxon>
        <taxon>Rhodobacterales</taxon>
        <taxon>Paracoccaceae</taxon>
        <taxon>Aliiroseovarius</taxon>
    </lineage>
</organism>
<reference evidence="2 3" key="1">
    <citation type="submission" date="2015-09" db="EMBL/GenBank/DDBJ databases">
        <title>Draft genome sequence of Aliiroseovarius crassostreae CV919-312TSm, the causative agent of Roseovarius Oyster Disease (formerly Juvenile Oyster Disease).</title>
        <authorList>
            <person name="Kessner L."/>
            <person name="Spinard E."/>
            <person name="Nelson D."/>
        </authorList>
    </citation>
    <scope>NUCLEOTIDE SEQUENCE [LARGE SCALE GENOMIC DNA]</scope>
    <source>
        <strain evidence="2 3">CV919-312</strain>
    </source>
</reference>
<dbReference type="Pfam" id="PF01882">
    <property type="entry name" value="DUF58"/>
    <property type="match status" value="1"/>
</dbReference>
<evidence type="ECO:0000313" key="2">
    <source>
        <dbReference type="EMBL" id="KPN64396.1"/>
    </source>
</evidence>
<dbReference type="STRING" id="154981.AKJ29_17420"/>
<name>A0A0P7IZW0_9RHOB</name>
<proteinExistence type="predicted"/>
<dbReference type="AlphaFoldDB" id="A0A0P7IZW0"/>
<gene>
    <name evidence="2" type="ORF">AKJ29_17420</name>
</gene>
<dbReference type="InterPro" id="IPR002881">
    <property type="entry name" value="DUF58"/>
</dbReference>
<dbReference type="PANTHER" id="PTHR33608:SF6">
    <property type="entry name" value="BLL2464 PROTEIN"/>
    <property type="match status" value="1"/>
</dbReference>